<sequence>MLTATTASAATPPSSARAARRRVDSSAGASSRASRSAPTRAGSDLRGRPRRETTTATVATRALTDDSATTTNSPWKAPPSTCTGAAAEARQVLRLLREGAARADASVPRRVRVELPLPPADMDTDAMVYLGLHGQAADWSGGMQQRLRVTKALIDGEGGLLDGYADAKYLGLLDRDADGMGVWTLGEDLTIVTHPSDTTMRYFLDLCRGEYGNRVRDDSHVLCAVNAFWSGDGASAGDRVGQPWELGLKREAKEVLTRDGDWDVVYCARRIRSAAGVEGTLRRAWPGPWRLFDAEGVTLVMERASQPSNREMAEALNENAGAGEAAGFNRASVDTSRDDDVIS</sequence>
<evidence type="ECO:0000259" key="2">
    <source>
        <dbReference type="Pfam" id="PF09353"/>
    </source>
</evidence>
<evidence type="ECO:0000256" key="1">
    <source>
        <dbReference type="SAM" id="MobiDB-lite"/>
    </source>
</evidence>
<feature type="region of interest" description="Disordered" evidence="1">
    <location>
        <begin position="316"/>
        <end position="343"/>
    </location>
</feature>
<dbReference type="AlphaFoldDB" id="C1MSA5"/>
<feature type="domain" description="DUF1995" evidence="2">
    <location>
        <begin position="79"/>
        <end position="313"/>
    </location>
</feature>
<reference evidence="3 4" key="1">
    <citation type="journal article" date="2009" name="Science">
        <title>Green evolution and dynamic adaptations revealed by genomes of the marine picoeukaryotes Micromonas.</title>
        <authorList>
            <person name="Worden A.Z."/>
            <person name="Lee J.H."/>
            <person name="Mock T."/>
            <person name="Rouze P."/>
            <person name="Simmons M.P."/>
            <person name="Aerts A.L."/>
            <person name="Allen A.E."/>
            <person name="Cuvelier M.L."/>
            <person name="Derelle E."/>
            <person name="Everett M.V."/>
            <person name="Foulon E."/>
            <person name="Grimwood J."/>
            <person name="Gundlach H."/>
            <person name="Henrissat B."/>
            <person name="Napoli C."/>
            <person name="McDonald S.M."/>
            <person name="Parker M.S."/>
            <person name="Rombauts S."/>
            <person name="Salamov A."/>
            <person name="Von Dassow P."/>
            <person name="Badger J.H."/>
            <person name="Coutinho P.M."/>
            <person name="Demir E."/>
            <person name="Dubchak I."/>
            <person name="Gentemann C."/>
            <person name="Eikrem W."/>
            <person name="Gready J.E."/>
            <person name="John U."/>
            <person name="Lanier W."/>
            <person name="Lindquist E.A."/>
            <person name="Lucas S."/>
            <person name="Mayer K.F."/>
            <person name="Moreau H."/>
            <person name="Not F."/>
            <person name="Otillar R."/>
            <person name="Panaud O."/>
            <person name="Pangilinan J."/>
            <person name="Paulsen I."/>
            <person name="Piegu B."/>
            <person name="Poliakov A."/>
            <person name="Robbens S."/>
            <person name="Schmutz J."/>
            <person name="Toulza E."/>
            <person name="Wyss T."/>
            <person name="Zelensky A."/>
            <person name="Zhou K."/>
            <person name="Armbrust E.V."/>
            <person name="Bhattacharya D."/>
            <person name="Goodenough U.W."/>
            <person name="Van de Peer Y."/>
            <person name="Grigoriev I.V."/>
        </authorList>
    </citation>
    <scope>NUCLEOTIDE SEQUENCE [LARGE SCALE GENOMIC DNA]</scope>
    <source>
        <strain evidence="3 4">CCMP1545</strain>
    </source>
</reference>
<dbReference type="eggNOG" id="ENOG502S71Y">
    <property type="taxonomic scope" value="Eukaryota"/>
</dbReference>
<evidence type="ECO:0000313" key="4">
    <source>
        <dbReference type="Proteomes" id="UP000001876"/>
    </source>
</evidence>
<dbReference type="Proteomes" id="UP000001876">
    <property type="component" value="Unassembled WGS sequence"/>
</dbReference>
<dbReference type="Pfam" id="PF09353">
    <property type="entry name" value="DUF1995"/>
    <property type="match status" value="1"/>
</dbReference>
<protein>
    <submittedName>
        <fullName evidence="3">Predicted protein</fullName>
    </submittedName>
</protein>
<feature type="region of interest" description="Disordered" evidence="1">
    <location>
        <begin position="1"/>
        <end position="83"/>
    </location>
</feature>
<accession>C1MSA5</accession>
<feature type="compositionally biased region" description="Low complexity" evidence="1">
    <location>
        <begin position="316"/>
        <end position="331"/>
    </location>
</feature>
<keyword evidence="4" id="KW-1185">Reference proteome</keyword>
<dbReference type="RefSeq" id="XP_003058648.1">
    <property type="nucleotide sequence ID" value="XM_003058602.1"/>
</dbReference>
<feature type="compositionally biased region" description="Low complexity" evidence="1">
    <location>
        <begin position="1"/>
        <end position="17"/>
    </location>
</feature>
<gene>
    <name evidence="3" type="ORF">MICPUCDRAFT_58411</name>
</gene>
<dbReference type="OrthoDB" id="497827at2759"/>
<dbReference type="KEGG" id="mpp:MICPUCDRAFT_58411"/>
<evidence type="ECO:0000313" key="3">
    <source>
        <dbReference type="EMBL" id="EEH57103.1"/>
    </source>
</evidence>
<feature type="compositionally biased region" description="Basic and acidic residues" evidence="1">
    <location>
        <begin position="43"/>
        <end position="53"/>
    </location>
</feature>
<feature type="compositionally biased region" description="Low complexity" evidence="1">
    <location>
        <begin position="25"/>
        <end position="42"/>
    </location>
</feature>
<dbReference type="GeneID" id="9684456"/>
<name>C1MSA5_MICPC</name>
<organism evidence="4">
    <name type="scientific">Micromonas pusilla (strain CCMP1545)</name>
    <name type="common">Picoplanktonic green alga</name>
    <dbReference type="NCBI Taxonomy" id="564608"/>
    <lineage>
        <taxon>Eukaryota</taxon>
        <taxon>Viridiplantae</taxon>
        <taxon>Chlorophyta</taxon>
        <taxon>Mamiellophyceae</taxon>
        <taxon>Mamiellales</taxon>
        <taxon>Mamiellaceae</taxon>
        <taxon>Micromonas</taxon>
    </lineage>
</organism>
<proteinExistence type="predicted"/>
<dbReference type="InterPro" id="IPR018962">
    <property type="entry name" value="DUF1995"/>
</dbReference>
<dbReference type="EMBL" id="GG663739">
    <property type="protein sequence ID" value="EEH57103.1"/>
    <property type="molecule type" value="Genomic_DNA"/>
</dbReference>
<dbReference type="OMA" id="ADWSGGM"/>